<protein>
    <submittedName>
        <fullName evidence="1">Uncharacterized protein</fullName>
    </submittedName>
</protein>
<name>A0ABS6W0Y5_9FLAO</name>
<sequence>MNLFLTYIENQLQQRLIYPYEFVEIQYENWSTYANFIYDFSSWDALVEAMKATIEAYGLNKREFFNYAANRWFNYWSTIAIEQIFTEVEGIIPSLSYKNRLVDFNLRGIDFSLNITVFPEDFKQTLYYAQHHQEELLYWMCSKHPQQEILSPKNRLFVIAYSNEVEPWKLKAEISWLKTVIQKYVSTFDASKLEQLQLNGESFYSAIIWAVK</sequence>
<proteinExistence type="predicted"/>
<accession>A0ABS6W0Y5</accession>
<evidence type="ECO:0000313" key="1">
    <source>
        <dbReference type="EMBL" id="MBW2961512.1"/>
    </source>
</evidence>
<dbReference type="Proteomes" id="UP000719267">
    <property type="component" value="Unassembled WGS sequence"/>
</dbReference>
<organism evidence="1 2">
    <name type="scientific">Mesonia aestuariivivens</name>
    <dbReference type="NCBI Taxonomy" id="2796128"/>
    <lineage>
        <taxon>Bacteria</taxon>
        <taxon>Pseudomonadati</taxon>
        <taxon>Bacteroidota</taxon>
        <taxon>Flavobacteriia</taxon>
        <taxon>Flavobacteriales</taxon>
        <taxon>Flavobacteriaceae</taxon>
        <taxon>Mesonia</taxon>
    </lineage>
</organism>
<evidence type="ECO:0000313" key="2">
    <source>
        <dbReference type="Proteomes" id="UP000719267"/>
    </source>
</evidence>
<comment type="caution">
    <text evidence="1">The sequence shown here is derived from an EMBL/GenBank/DDBJ whole genome shotgun (WGS) entry which is preliminary data.</text>
</comment>
<dbReference type="EMBL" id="JAHWDF010000006">
    <property type="protein sequence ID" value="MBW2961512.1"/>
    <property type="molecule type" value="Genomic_DNA"/>
</dbReference>
<keyword evidence="2" id="KW-1185">Reference proteome</keyword>
<dbReference type="RefSeq" id="WP_219039802.1">
    <property type="nucleotide sequence ID" value="NZ_JAHWDF010000006.1"/>
</dbReference>
<reference evidence="1 2" key="1">
    <citation type="submission" date="2021-07" db="EMBL/GenBank/DDBJ databases">
        <title>Mesonia aestuariivivens sp. nov., isolated from a tidal flat.</title>
        <authorList>
            <person name="Kim Y.-O."/>
            <person name="Yoon J.-H."/>
        </authorList>
    </citation>
    <scope>NUCLEOTIDE SEQUENCE [LARGE SCALE GENOMIC DNA]</scope>
    <source>
        <strain evidence="1 2">JHPTF-M18</strain>
    </source>
</reference>
<gene>
    <name evidence="1" type="ORF">KW502_06845</name>
</gene>